<dbReference type="Proteomes" id="UP000316801">
    <property type="component" value="Unassembled WGS sequence"/>
</dbReference>
<organism evidence="2 3">
    <name type="scientific">Rhizobium straminoryzae</name>
    <dbReference type="NCBI Taxonomy" id="1387186"/>
    <lineage>
        <taxon>Bacteria</taxon>
        <taxon>Pseudomonadati</taxon>
        <taxon>Pseudomonadota</taxon>
        <taxon>Alphaproteobacteria</taxon>
        <taxon>Hyphomicrobiales</taxon>
        <taxon>Rhizobiaceae</taxon>
        <taxon>Rhizobium/Agrobacterium group</taxon>
        <taxon>Rhizobium</taxon>
    </lineage>
</organism>
<protein>
    <submittedName>
        <fullName evidence="2">Cold-shock protein</fullName>
    </submittedName>
</protein>
<dbReference type="RefSeq" id="WP_149744974.1">
    <property type="nucleotide sequence ID" value="NZ_VJMG01000049.1"/>
</dbReference>
<dbReference type="EMBL" id="VJMG01000049">
    <property type="protein sequence ID" value="TRL36733.1"/>
    <property type="molecule type" value="Genomic_DNA"/>
</dbReference>
<dbReference type="AlphaFoldDB" id="A0A549T4B9"/>
<feature type="region of interest" description="Disordered" evidence="1">
    <location>
        <begin position="1"/>
        <end position="20"/>
    </location>
</feature>
<gene>
    <name evidence="2" type="ORF">FNA46_17170</name>
</gene>
<accession>A0A549T4B9</accession>
<evidence type="ECO:0000313" key="2">
    <source>
        <dbReference type="EMBL" id="TRL36733.1"/>
    </source>
</evidence>
<keyword evidence="3" id="KW-1185">Reference proteome</keyword>
<proteinExistence type="predicted"/>
<sequence>MLKDLPGPGGSPVSGHISAMLPSTNGHIQYRIRLENEAFERRIIETDIDAEQSDRPIPEEAAVLPAKGTSWLNPQRIKVGK</sequence>
<evidence type="ECO:0000256" key="1">
    <source>
        <dbReference type="SAM" id="MobiDB-lite"/>
    </source>
</evidence>
<reference evidence="2 3" key="1">
    <citation type="submission" date="2019-07" db="EMBL/GenBank/DDBJ databases">
        <title>Ln-dependent methylotrophs.</title>
        <authorList>
            <person name="Tani A."/>
        </authorList>
    </citation>
    <scope>NUCLEOTIDE SEQUENCE [LARGE SCALE GENOMIC DNA]</scope>
    <source>
        <strain evidence="2 3">SM12</strain>
    </source>
</reference>
<comment type="caution">
    <text evidence="2">The sequence shown here is derived from an EMBL/GenBank/DDBJ whole genome shotgun (WGS) entry which is preliminary data.</text>
</comment>
<evidence type="ECO:0000313" key="3">
    <source>
        <dbReference type="Proteomes" id="UP000316801"/>
    </source>
</evidence>
<name>A0A549T4B9_9HYPH</name>